<reference evidence="2 3" key="1">
    <citation type="submission" date="2019-03" db="EMBL/GenBank/DDBJ databases">
        <title>Single cell metagenomics reveals metabolic interactions within the superorganism composed of flagellate Streblomastix strix and complex community of Bacteroidetes bacteria on its surface.</title>
        <authorList>
            <person name="Treitli S.C."/>
            <person name="Kolisko M."/>
            <person name="Husnik F."/>
            <person name="Keeling P."/>
            <person name="Hampl V."/>
        </authorList>
    </citation>
    <scope>NUCLEOTIDE SEQUENCE [LARGE SCALE GENOMIC DNA]</scope>
    <source>
        <strain evidence="2">ST1C</strain>
    </source>
</reference>
<feature type="transmembrane region" description="Helical" evidence="1">
    <location>
        <begin position="134"/>
        <end position="156"/>
    </location>
</feature>
<keyword evidence="1" id="KW-1133">Transmembrane helix</keyword>
<dbReference type="EMBL" id="SNRW01000574">
    <property type="protein sequence ID" value="KAA6400367.1"/>
    <property type="molecule type" value="Genomic_DNA"/>
</dbReference>
<organism evidence="2 3">
    <name type="scientific">Streblomastix strix</name>
    <dbReference type="NCBI Taxonomy" id="222440"/>
    <lineage>
        <taxon>Eukaryota</taxon>
        <taxon>Metamonada</taxon>
        <taxon>Preaxostyla</taxon>
        <taxon>Oxymonadida</taxon>
        <taxon>Streblomastigidae</taxon>
        <taxon>Streblomastix</taxon>
    </lineage>
</organism>
<protein>
    <submittedName>
        <fullName evidence="2">Uncharacterized protein</fullName>
    </submittedName>
</protein>
<dbReference type="AlphaFoldDB" id="A0A5J4WZ42"/>
<keyword evidence="1" id="KW-0812">Transmembrane</keyword>
<dbReference type="Proteomes" id="UP000324800">
    <property type="component" value="Unassembled WGS sequence"/>
</dbReference>
<name>A0A5J4WZ42_9EUKA</name>
<evidence type="ECO:0000313" key="2">
    <source>
        <dbReference type="EMBL" id="KAA6400367.1"/>
    </source>
</evidence>
<sequence>MNQRDEVVEINYLSDQEKSYLNEEERSEIMLEISEDEDEQGMEVDRCSDLEIVSMEWEKKQRDGGSVRQIRNVTDLGTIEIWKLKMTPMTMIKGIEKLELEQMIYFNRMEIHLYSNELIQHISILKMIVIKDHITILFIIDIVIVVETIIVLIIIATMKVKLKEMIILFIKEIKQQLKISYYYELEKSY</sequence>
<gene>
    <name evidence="2" type="ORF">EZS28_004112</name>
</gene>
<proteinExistence type="predicted"/>
<evidence type="ECO:0000256" key="1">
    <source>
        <dbReference type="SAM" id="Phobius"/>
    </source>
</evidence>
<keyword evidence="1" id="KW-0472">Membrane</keyword>
<comment type="caution">
    <text evidence="2">The sequence shown here is derived from an EMBL/GenBank/DDBJ whole genome shotgun (WGS) entry which is preliminary data.</text>
</comment>
<evidence type="ECO:0000313" key="3">
    <source>
        <dbReference type="Proteomes" id="UP000324800"/>
    </source>
</evidence>
<accession>A0A5J4WZ42</accession>